<dbReference type="EMBL" id="HG793129">
    <property type="protein sequence ID" value="CDK28360.1"/>
    <property type="molecule type" value="Genomic_DNA"/>
</dbReference>
<feature type="domain" description="Fatty acid hydroxylase" evidence="7">
    <location>
        <begin position="148"/>
        <end position="283"/>
    </location>
</feature>
<gene>
    <name evidence="8" type="ORF">KUCA_T00004342001</name>
</gene>
<dbReference type="AlphaFoldDB" id="W6MX67"/>
<evidence type="ECO:0000256" key="1">
    <source>
        <dbReference type="ARBA" id="ARBA00004370"/>
    </source>
</evidence>
<evidence type="ECO:0000313" key="9">
    <source>
        <dbReference type="Proteomes" id="UP000019384"/>
    </source>
</evidence>
<evidence type="ECO:0000256" key="5">
    <source>
        <dbReference type="SAM" id="MobiDB-lite"/>
    </source>
</evidence>
<dbReference type="STRING" id="1382522.W6MX67"/>
<evidence type="ECO:0000256" key="3">
    <source>
        <dbReference type="ARBA" id="ARBA00022989"/>
    </source>
</evidence>
<evidence type="ECO:0000259" key="7">
    <source>
        <dbReference type="Pfam" id="PF04116"/>
    </source>
</evidence>
<keyword evidence="4 6" id="KW-0472">Membrane</keyword>
<keyword evidence="2 6" id="KW-0812">Transmembrane</keyword>
<feature type="region of interest" description="Disordered" evidence="5">
    <location>
        <begin position="318"/>
        <end position="339"/>
    </location>
</feature>
<dbReference type="GO" id="GO:0005789">
    <property type="term" value="C:endoplasmic reticulum membrane"/>
    <property type="evidence" value="ECO:0007669"/>
    <property type="project" value="EnsemblFungi"/>
</dbReference>
<organism evidence="8 9">
    <name type="scientific">Kuraishia capsulata CBS 1993</name>
    <dbReference type="NCBI Taxonomy" id="1382522"/>
    <lineage>
        <taxon>Eukaryota</taxon>
        <taxon>Fungi</taxon>
        <taxon>Dikarya</taxon>
        <taxon>Ascomycota</taxon>
        <taxon>Saccharomycotina</taxon>
        <taxon>Pichiomycetes</taxon>
        <taxon>Pichiales</taxon>
        <taxon>Pichiaceae</taxon>
        <taxon>Kuraishia</taxon>
    </lineage>
</organism>
<dbReference type="Pfam" id="PF04116">
    <property type="entry name" value="FA_hydroxylase"/>
    <property type="match status" value="1"/>
</dbReference>
<dbReference type="InterPro" id="IPR050307">
    <property type="entry name" value="Sterol_Desaturase_Related"/>
</dbReference>
<dbReference type="Proteomes" id="UP000019384">
    <property type="component" value="Unassembled WGS sequence"/>
</dbReference>
<dbReference type="PANTHER" id="PTHR11863">
    <property type="entry name" value="STEROL DESATURASE"/>
    <property type="match status" value="1"/>
</dbReference>
<dbReference type="GO" id="GO:0005506">
    <property type="term" value="F:iron ion binding"/>
    <property type="evidence" value="ECO:0007669"/>
    <property type="project" value="InterPro"/>
</dbReference>
<dbReference type="OrthoDB" id="408954at2759"/>
<feature type="compositionally biased region" description="Acidic residues" evidence="5">
    <location>
        <begin position="329"/>
        <end position="339"/>
    </location>
</feature>
<comment type="subcellular location">
    <subcellularLocation>
        <location evidence="1">Membrane</location>
    </subcellularLocation>
</comment>
<keyword evidence="3 6" id="KW-1133">Transmembrane helix</keyword>
<feature type="transmembrane region" description="Helical" evidence="6">
    <location>
        <begin position="37"/>
        <end position="57"/>
    </location>
</feature>
<feature type="transmembrane region" description="Helical" evidence="6">
    <location>
        <begin position="133"/>
        <end position="154"/>
    </location>
</feature>
<dbReference type="InterPro" id="IPR006694">
    <property type="entry name" value="Fatty_acid_hydroxylase"/>
</dbReference>
<evidence type="ECO:0000256" key="2">
    <source>
        <dbReference type="ARBA" id="ARBA00022692"/>
    </source>
</evidence>
<evidence type="ECO:0000313" key="8">
    <source>
        <dbReference type="EMBL" id="CDK28360.1"/>
    </source>
</evidence>
<dbReference type="GO" id="GO:0042284">
    <property type="term" value="F:sphingolipid delta-4 desaturase activity"/>
    <property type="evidence" value="ECO:0007669"/>
    <property type="project" value="EnsemblFungi"/>
</dbReference>
<proteinExistence type="predicted"/>
<reference evidence="8" key="1">
    <citation type="submission" date="2013-12" db="EMBL/GenBank/DDBJ databases">
        <authorList>
            <person name="Genoscope - CEA"/>
        </authorList>
    </citation>
    <scope>NUCLEOTIDE SEQUENCE</scope>
    <source>
        <strain evidence="8">CBS 1993</strain>
    </source>
</reference>
<evidence type="ECO:0000256" key="6">
    <source>
        <dbReference type="SAM" id="Phobius"/>
    </source>
</evidence>
<sequence>MFEIFPRNVTELLRAEFAPASSIQTKPDLIHGLPDGLLSLAAPVIAYWIFSTFFHLVDLYELAEKYRIHPSEEVLSRNTVSQAEVIHDVIVQHIVQTTVGYVFFLLDPTPMTGFELREMWELQHRFPSVPAKVIYLVYTYGFSLIKIVCAFVVIDTWQFFLHRLMHLNKTLYRRFHSRHHKLYVPYAFGALFNDPVEGFLLDTLGAGLAGILMRLTPRETIILFTFSTMKTVDDHCGYALPYDPFQWLFPNNSMYHDIHHQHFGIKSNFSQPFFTFWDKFFKTDFKEIDKYRDEQRRITLEKYHEYLQDRKNRRVKASVKKEKAVYSGSEDEPEDAKTK</sequence>
<dbReference type="GO" id="GO:0051999">
    <property type="term" value="P:mannosyl-inositol phosphorylceramide biosynthetic process"/>
    <property type="evidence" value="ECO:0007669"/>
    <property type="project" value="EnsemblFungi"/>
</dbReference>
<dbReference type="HOGENOM" id="CLU_043293_1_1_1"/>
<dbReference type="RefSeq" id="XP_022460350.1">
    <property type="nucleotide sequence ID" value="XM_022601067.1"/>
</dbReference>
<dbReference type="GO" id="GO:0102772">
    <property type="term" value="F:sphingolipid C4-monooxygenase activity"/>
    <property type="evidence" value="ECO:0007669"/>
    <property type="project" value="EnsemblFungi"/>
</dbReference>
<reference evidence="8" key="2">
    <citation type="submission" date="2014-02" db="EMBL/GenBank/DDBJ databases">
        <title>Complete DNA sequence of /Kuraishia capsulata/ illustrates novel genomic features among budding yeasts (/Saccharomycotina/).</title>
        <authorList>
            <person name="Morales L."/>
            <person name="Noel B."/>
            <person name="Porcel B."/>
            <person name="Marcet-Houben M."/>
            <person name="Hullo M-F."/>
            <person name="Sacerdot C."/>
            <person name="Tekaia F."/>
            <person name="Leh-Louis V."/>
            <person name="Despons L."/>
            <person name="Khanna V."/>
            <person name="Aury J-M."/>
            <person name="Barbe V."/>
            <person name="Couloux A."/>
            <person name="Labadie K."/>
            <person name="Pelletier E."/>
            <person name="Souciet J-L."/>
            <person name="Boekhout T."/>
            <person name="Gabaldon T."/>
            <person name="Wincker P."/>
            <person name="Dujon B."/>
        </authorList>
    </citation>
    <scope>NUCLEOTIDE SEQUENCE</scope>
    <source>
        <strain evidence="8">CBS 1993</strain>
    </source>
</reference>
<keyword evidence="9" id="KW-1185">Reference proteome</keyword>
<name>W6MX67_9ASCO</name>
<accession>W6MX67</accession>
<evidence type="ECO:0000256" key="4">
    <source>
        <dbReference type="ARBA" id="ARBA00023136"/>
    </source>
</evidence>
<dbReference type="GeneID" id="34521738"/>
<protein>
    <recommendedName>
        <fullName evidence="7">Fatty acid hydroxylase domain-containing protein</fullName>
    </recommendedName>
</protein>